<dbReference type="AlphaFoldDB" id="D7MXQ4"/>
<sequence length="133" mass="14624">MNALGHGNVTSEPPTASAAMSSSTLLLPSLAISKPKLSQGSNYFLVVAVFLGSLVSLPIRPIPSSSLHIDQHLLDHQHWSWDMDQGLGMATYWKHDLSLLWPISQLTEQCGLHDLYQKNNRSSCLRLVVQCSS</sequence>
<evidence type="ECO:0000313" key="1">
    <source>
        <dbReference type="EMBL" id="EFH38679.1"/>
    </source>
</evidence>
<gene>
    <name evidence="1" type="ORF">ARALYDRAFT_686641</name>
</gene>
<accession>D7MXQ4</accession>
<protein>
    <submittedName>
        <fullName evidence="1">Predicted protein</fullName>
    </submittedName>
</protein>
<dbReference type="HOGENOM" id="CLU_1909537_0_0_1"/>
<name>D7MXQ4_ARALL</name>
<reference evidence="2" key="1">
    <citation type="journal article" date="2011" name="Nat. Genet.">
        <title>The Arabidopsis lyrata genome sequence and the basis of rapid genome size change.</title>
        <authorList>
            <person name="Hu T.T."/>
            <person name="Pattyn P."/>
            <person name="Bakker E.G."/>
            <person name="Cao J."/>
            <person name="Cheng J.-F."/>
            <person name="Clark R.M."/>
            <person name="Fahlgren N."/>
            <person name="Fawcett J.A."/>
            <person name="Grimwood J."/>
            <person name="Gundlach H."/>
            <person name="Haberer G."/>
            <person name="Hollister J.D."/>
            <person name="Ossowski S."/>
            <person name="Ottilar R.P."/>
            <person name="Salamov A.A."/>
            <person name="Schneeberger K."/>
            <person name="Spannagl M."/>
            <person name="Wang X."/>
            <person name="Yang L."/>
            <person name="Nasrallah M.E."/>
            <person name="Bergelson J."/>
            <person name="Carrington J.C."/>
            <person name="Gaut B.S."/>
            <person name="Schmutz J."/>
            <person name="Mayer K.F.X."/>
            <person name="Van de Peer Y."/>
            <person name="Grigoriev I.V."/>
            <person name="Nordborg M."/>
            <person name="Weigel D."/>
            <person name="Guo Y.-L."/>
        </authorList>
    </citation>
    <scope>NUCLEOTIDE SEQUENCE [LARGE SCALE GENOMIC DNA]</scope>
    <source>
        <strain evidence="2">cv. MN47</strain>
    </source>
</reference>
<dbReference type="Proteomes" id="UP000008694">
    <property type="component" value="Unassembled WGS sequence"/>
</dbReference>
<dbReference type="EMBL" id="GL349050">
    <property type="protein sequence ID" value="EFH38679.1"/>
    <property type="molecule type" value="Genomic_DNA"/>
</dbReference>
<dbReference type="Gramene" id="Al_scaffold_0492_2">
    <property type="protein sequence ID" value="Al_scaffold_0492_2"/>
    <property type="gene ID" value="Al_scaffold_0492_2"/>
</dbReference>
<proteinExistence type="predicted"/>
<keyword evidence="2" id="KW-1185">Reference proteome</keyword>
<organism evidence="2">
    <name type="scientific">Arabidopsis lyrata subsp. lyrata</name>
    <name type="common">Lyre-leaved rock-cress</name>
    <dbReference type="NCBI Taxonomy" id="81972"/>
    <lineage>
        <taxon>Eukaryota</taxon>
        <taxon>Viridiplantae</taxon>
        <taxon>Streptophyta</taxon>
        <taxon>Embryophyta</taxon>
        <taxon>Tracheophyta</taxon>
        <taxon>Spermatophyta</taxon>
        <taxon>Magnoliopsida</taxon>
        <taxon>eudicotyledons</taxon>
        <taxon>Gunneridae</taxon>
        <taxon>Pentapetalae</taxon>
        <taxon>rosids</taxon>
        <taxon>malvids</taxon>
        <taxon>Brassicales</taxon>
        <taxon>Brassicaceae</taxon>
        <taxon>Camelineae</taxon>
        <taxon>Arabidopsis</taxon>
    </lineage>
</organism>
<evidence type="ECO:0000313" key="2">
    <source>
        <dbReference type="Proteomes" id="UP000008694"/>
    </source>
</evidence>